<proteinExistence type="inferred from homology"/>
<dbReference type="Pfam" id="PF02269">
    <property type="entry name" value="TFIID-18kDa"/>
    <property type="match status" value="1"/>
</dbReference>
<comment type="subcellular location">
    <subcellularLocation>
        <location evidence="1">Nucleus</location>
    </subcellularLocation>
</comment>
<sequence>MSAPPPPPPSAQPPAGLPAQQQHAGGASAQQQQQQQQPQTNDSLFAKDLRLMMYGFGDSKHPLDATVSLVEDIVVEYITDLVHRAAHLARKRGARMSREDVMHVLRRDPRKYGRALHLLQTQSEQNDALRSDQKYLAQGVTRK</sequence>
<comment type="similarity">
    <text evidence="5">Belongs to the TAF13 family.</text>
</comment>
<comment type="caution">
    <text evidence="8">The sequence shown here is derived from an EMBL/GenBank/DDBJ whole genome shotgun (WGS) entry which is preliminary data.</text>
</comment>
<dbReference type="GO" id="GO:0046982">
    <property type="term" value="F:protein heterodimerization activity"/>
    <property type="evidence" value="ECO:0007669"/>
    <property type="project" value="InterPro"/>
</dbReference>
<evidence type="ECO:0000313" key="8">
    <source>
        <dbReference type="EMBL" id="GHP08044.1"/>
    </source>
</evidence>
<evidence type="ECO:0000256" key="4">
    <source>
        <dbReference type="ARBA" id="ARBA00023242"/>
    </source>
</evidence>
<dbReference type="Proteomes" id="UP000660262">
    <property type="component" value="Unassembled WGS sequence"/>
</dbReference>
<name>A0A830HLI7_9CHLO</name>
<feature type="compositionally biased region" description="Pro residues" evidence="7">
    <location>
        <begin position="1"/>
        <end position="16"/>
    </location>
</feature>
<evidence type="ECO:0000256" key="3">
    <source>
        <dbReference type="ARBA" id="ARBA00023163"/>
    </source>
</evidence>
<dbReference type="EMBL" id="BNJQ01000019">
    <property type="protein sequence ID" value="GHP08044.1"/>
    <property type="molecule type" value="Genomic_DNA"/>
</dbReference>
<evidence type="ECO:0000256" key="1">
    <source>
        <dbReference type="ARBA" id="ARBA00004123"/>
    </source>
</evidence>
<dbReference type="CDD" id="cd07978">
    <property type="entry name" value="HFD_TAF13"/>
    <property type="match status" value="1"/>
</dbReference>
<dbReference type="PANTHER" id="PTHR11380">
    <property type="entry name" value="TRANSCRIPTION INITIATION FACTOR TFIID/SUPT3-RELATED"/>
    <property type="match status" value="1"/>
</dbReference>
<keyword evidence="3" id="KW-0804">Transcription</keyword>
<evidence type="ECO:0000256" key="6">
    <source>
        <dbReference type="ARBA" id="ARBA00040136"/>
    </source>
</evidence>
<keyword evidence="4" id="KW-0539">Nucleus</keyword>
<protein>
    <recommendedName>
        <fullName evidence="6">Transcription initiation factor TFIID subunit 13</fullName>
    </recommendedName>
</protein>
<organism evidence="8 9">
    <name type="scientific">Pycnococcus provasolii</name>
    <dbReference type="NCBI Taxonomy" id="41880"/>
    <lineage>
        <taxon>Eukaryota</taxon>
        <taxon>Viridiplantae</taxon>
        <taxon>Chlorophyta</taxon>
        <taxon>Pseudoscourfieldiophyceae</taxon>
        <taxon>Pseudoscourfieldiales</taxon>
        <taxon>Pycnococcaceae</taxon>
        <taxon>Pycnococcus</taxon>
    </lineage>
</organism>
<dbReference type="Gene3D" id="1.10.20.10">
    <property type="entry name" value="Histone, subunit A"/>
    <property type="match status" value="1"/>
</dbReference>
<dbReference type="PANTHER" id="PTHR11380:SF5">
    <property type="entry name" value="TRANSCRIPTION INITIATION FACTOR TFIID SUBUNIT 13"/>
    <property type="match status" value="1"/>
</dbReference>
<feature type="compositionally biased region" description="Low complexity" evidence="7">
    <location>
        <begin position="17"/>
        <end position="39"/>
    </location>
</feature>
<dbReference type="GO" id="GO:0006366">
    <property type="term" value="P:transcription by RNA polymerase II"/>
    <property type="evidence" value="ECO:0007669"/>
    <property type="project" value="InterPro"/>
</dbReference>
<keyword evidence="9" id="KW-1185">Reference proteome</keyword>
<gene>
    <name evidence="8" type="ORF">PPROV_000678600</name>
</gene>
<dbReference type="SUPFAM" id="SSF47113">
    <property type="entry name" value="Histone-fold"/>
    <property type="match status" value="1"/>
</dbReference>
<evidence type="ECO:0000256" key="5">
    <source>
        <dbReference type="ARBA" id="ARBA00038392"/>
    </source>
</evidence>
<keyword evidence="2" id="KW-0805">Transcription regulation</keyword>
<dbReference type="InterPro" id="IPR009072">
    <property type="entry name" value="Histone-fold"/>
</dbReference>
<evidence type="ECO:0000313" key="9">
    <source>
        <dbReference type="Proteomes" id="UP000660262"/>
    </source>
</evidence>
<evidence type="ECO:0000256" key="2">
    <source>
        <dbReference type="ARBA" id="ARBA00023015"/>
    </source>
</evidence>
<feature type="region of interest" description="Disordered" evidence="7">
    <location>
        <begin position="1"/>
        <end position="44"/>
    </location>
</feature>
<dbReference type="InterPro" id="IPR003195">
    <property type="entry name" value="TFIID_TAF13"/>
</dbReference>
<dbReference type="OrthoDB" id="10266074at2759"/>
<accession>A0A830HLI7</accession>
<evidence type="ECO:0000256" key="7">
    <source>
        <dbReference type="SAM" id="MobiDB-lite"/>
    </source>
</evidence>
<dbReference type="GO" id="GO:0005634">
    <property type="term" value="C:nucleus"/>
    <property type="evidence" value="ECO:0007669"/>
    <property type="project" value="UniProtKB-SubCell"/>
</dbReference>
<reference evidence="8" key="1">
    <citation type="submission" date="2020-10" db="EMBL/GenBank/DDBJ databases">
        <title>Unveiling of a novel bifunctional photoreceptor, Dualchrome1, isolated from a cosmopolitan green alga.</title>
        <authorList>
            <person name="Suzuki S."/>
            <person name="Kawachi M."/>
        </authorList>
    </citation>
    <scope>NUCLEOTIDE SEQUENCE</scope>
    <source>
        <strain evidence="8">NIES 2893</strain>
    </source>
</reference>
<dbReference type="AlphaFoldDB" id="A0A830HLI7"/>